<sequence length="129" mass="13659">MGGAVVGHDSWRSQHLPVLHAAGSRGGGNASASATSESPALVRCEHHDTSGRRIMSYEAIYDGVRYPLADAAAAHRLEEAIRGIFEDNGNGGFVGFVSQNSTVRLLITPATPVAIRGSDEPDPSVVHRW</sequence>
<name>Q0RUY1_RHOJR</name>
<dbReference type="EMBL" id="CP000434">
    <property type="protein sequence ID" value="ABH00905.1"/>
    <property type="molecule type" value="Genomic_DNA"/>
</dbReference>
<gene>
    <name evidence="2" type="ordered locus">RHA1_ro11258</name>
</gene>
<evidence type="ECO:0000313" key="2">
    <source>
        <dbReference type="EMBL" id="ABH00905.1"/>
    </source>
</evidence>
<evidence type="ECO:0000313" key="3">
    <source>
        <dbReference type="Proteomes" id="UP000008710"/>
    </source>
</evidence>
<dbReference type="HOGENOM" id="CLU_1947147_0_0_11"/>
<dbReference type="Proteomes" id="UP000008710">
    <property type="component" value="Plasmid pRHL3"/>
</dbReference>
<feature type="region of interest" description="Disordered" evidence="1">
    <location>
        <begin position="20"/>
        <end position="40"/>
    </location>
</feature>
<organism evidence="2 3">
    <name type="scientific">Rhodococcus jostii (strain RHA1)</name>
    <dbReference type="NCBI Taxonomy" id="101510"/>
    <lineage>
        <taxon>Bacteria</taxon>
        <taxon>Bacillati</taxon>
        <taxon>Actinomycetota</taxon>
        <taxon>Actinomycetes</taxon>
        <taxon>Mycobacteriales</taxon>
        <taxon>Nocardiaceae</taxon>
        <taxon>Rhodococcus</taxon>
    </lineage>
</organism>
<accession>Q0RUY1</accession>
<keyword evidence="2" id="KW-0614">Plasmid</keyword>
<protein>
    <submittedName>
        <fullName evidence="2">Uncharacterized protein</fullName>
    </submittedName>
</protein>
<dbReference type="AlphaFoldDB" id="Q0RUY1"/>
<evidence type="ECO:0000256" key="1">
    <source>
        <dbReference type="SAM" id="MobiDB-lite"/>
    </source>
</evidence>
<proteinExistence type="predicted"/>
<dbReference type="KEGG" id="rha:RHA1_ro11258"/>
<reference evidence="3" key="1">
    <citation type="journal article" date="2006" name="Proc. Natl. Acad. Sci. U.S.A.">
        <title>The complete genome of Rhodococcus sp. RHA1 provides insights into a catabolic powerhouse.</title>
        <authorList>
            <person name="McLeod M.P."/>
            <person name="Warren R.L."/>
            <person name="Hsiao W.W.L."/>
            <person name="Araki N."/>
            <person name="Myhre M."/>
            <person name="Fernandes C."/>
            <person name="Miyazawa D."/>
            <person name="Wong W."/>
            <person name="Lillquist A.L."/>
            <person name="Wang D."/>
            <person name="Dosanjh M."/>
            <person name="Hara H."/>
            <person name="Petrescu A."/>
            <person name="Morin R.D."/>
            <person name="Yang G."/>
            <person name="Stott J.M."/>
            <person name="Schein J.E."/>
            <person name="Shin H."/>
            <person name="Smailus D."/>
            <person name="Siddiqui A.S."/>
            <person name="Marra M.A."/>
            <person name="Jones S.J.M."/>
            <person name="Holt R."/>
            <person name="Brinkman F.S.L."/>
            <person name="Miyauchi K."/>
            <person name="Fukuda M."/>
            <person name="Davies J.E."/>
            <person name="Mohn W.W."/>
            <person name="Eltis L.D."/>
        </authorList>
    </citation>
    <scope>NUCLEOTIDE SEQUENCE [LARGE SCALE GENOMIC DNA]</scope>
    <source>
        <strain evidence="3">RHA1</strain>
    </source>
</reference>
<geneLocation type="plasmid" evidence="2 3">
    <name>pRHL3</name>
</geneLocation>